<feature type="compositionally biased region" description="Polar residues" evidence="4">
    <location>
        <begin position="22"/>
        <end position="42"/>
    </location>
</feature>
<feature type="region of interest" description="Disordered" evidence="4">
    <location>
        <begin position="522"/>
        <end position="550"/>
    </location>
</feature>
<feature type="compositionally biased region" description="Basic and acidic residues" evidence="4">
    <location>
        <begin position="310"/>
        <end position="320"/>
    </location>
</feature>
<dbReference type="GO" id="GO:0043025">
    <property type="term" value="C:neuronal cell body"/>
    <property type="evidence" value="ECO:0007669"/>
    <property type="project" value="TreeGrafter"/>
</dbReference>
<dbReference type="AlphaFoldDB" id="A0A433UCN3"/>
<dbReference type="CDD" id="cd19861">
    <property type="entry name" value="DSRM_STAU_rpt5"/>
    <property type="match status" value="1"/>
</dbReference>
<dbReference type="PANTHER" id="PTHR46054">
    <property type="entry name" value="MATERNAL EFFECT PROTEIN STAUFEN"/>
    <property type="match status" value="1"/>
</dbReference>
<feature type="compositionally biased region" description="Low complexity" evidence="4">
    <location>
        <begin position="742"/>
        <end position="757"/>
    </location>
</feature>
<feature type="region of interest" description="Disordered" evidence="4">
    <location>
        <begin position="1"/>
        <end position="65"/>
    </location>
</feature>
<dbReference type="Gene3D" id="3.30.160.20">
    <property type="match status" value="5"/>
</dbReference>
<feature type="compositionally biased region" description="Polar residues" evidence="4">
    <location>
        <begin position="95"/>
        <end position="108"/>
    </location>
</feature>
<accession>A0A433UCN3</accession>
<feature type="compositionally biased region" description="Acidic residues" evidence="4">
    <location>
        <begin position="280"/>
        <end position="291"/>
    </location>
</feature>
<reference evidence="6 7" key="1">
    <citation type="submission" date="2019-01" db="EMBL/GenBank/DDBJ databases">
        <title>A draft genome assembly of the solar-powered sea slug Elysia chlorotica.</title>
        <authorList>
            <person name="Cai H."/>
            <person name="Li Q."/>
            <person name="Fang X."/>
            <person name="Li J."/>
            <person name="Curtis N.E."/>
            <person name="Altenburger A."/>
            <person name="Shibata T."/>
            <person name="Feng M."/>
            <person name="Maeda T."/>
            <person name="Schwartz J.A."/>
            <person name="Shigenobu S."/>
            <person name="Lundholm N."/>
            <person name="Nishiyama T."/>
            <person name="Yang H."/>
            <person name="Hasebe M."/>
            <person name="Li S."/>
            <person name="Pierce S.K."/>
            <person name="Wang J."/>
        </authorList>
    </citation>
    <scope>NUCLEOTIDE SEQUENCE [LARGE SCALE GENOMIC DNA]</scope>
    <source>
        <strain evidence="6">EC2010</strain>
        <tissue evidence="6">Whole organism of an adult</tissue>
    </source>
</reference>
<dbReference type="FunFam" id="3.30.160.20:FF:000073">
    <property type="entry name" value="Double-stranded RNA-binding protein Staufen homolog"/>
    <property type="match status" value="1"/>
</dbReference>
<feature type="region of interest" description="Disordered" evidence="4">
    <location>
        <begin position="81"/>
        <end position="108"/>
    </location>
</feature>
<evidence type="ECO:0000259" key="5">
    <source>
        <dbReference type="PROSITE" id="PS50137"/>
    </source>
</evidence>
<dbReference type="FunFam" id="3.30.160.20:FF:000007">
    <property type="entry name" value="Double-stranded RNA-binding protein Staufen homolog 1"/>
    <property type="match status" value="1"/>
</dbReference>
<feature type="region of interest" description="Disordered" evidence="4">
    <location>
        <begin position="739"/>
        <end position="824"/>
    </location>
</feature>
<dbReference type="GO" id="GO:0005886">
    <property type="term" value="C:plasma membrane"/>
    <property type="evidence" value="ECO:0007669"/>
    <property type="project" value="TreeGrafter"/>
</dbReference>
<dbReference type="PANTHER" id="PTHR46054:SF3">
    <property type="entry name" value="MATERNAL EFFECT PROTEIN STAUFEN"/>
    <property type="match status" value="1"/>
</dbReference>
<evidence type="ECO:0000256" key="2">
    <source>
        <dbReference type="ARBA" id="ARBA00022884"/>
    </source>
</evidence>
<dbReference type="InterPro" id="IPR051740">
    <property type="entry name" value="DRBM-containing_protein"/>
</dbReference>
<evidence type="ECO:0000256" key="3">
    <source>
        <dbReference type="PROSITE-ProRule" id="PRU00266"/>
    </source>
</evidence>
<evidence type="ECO:0000313" key="7">
    <source>
        <dbReference type="Proteomes" id="UP000271974"/>
    </source>
</evidence>
<dbReference type="CDD" id="cd19860">
    <property type="entry name" value="DSRM_STAU_rpt4"/>
    <property type="match status" value="1"/>
</dbReference>
<dbReference type="InterPro" id="IPR014720">
    <property type="entry name" value="dsRBD_dom"/>
</dbReference>
<feature type="region of interest" description="Disordered" evidence="4">
    <location>
        <begin position="915"/>
        <end position="943"/>
    </location>
</feature>
<dbReference type="FunFam" id="3.30.160.20:FF:000013">
    <property type="entry name" value="double-stranded RNA-binding protein Staufen homolog 2 isoform X3"/>
    <property type="match status" value="1"/>
</dbReference>
<keyword evidence="7" id="KW-1185">Reference proteome</keyword>
<dbReference type="GO" id="GO:0007281">
    <property type="term" value="P:germ cell development"/>
    <property type="evidence" value="ECO:0007669"/>
    <property type="project" value="TreeGrafter"/>
</dbReference>
<feature type="domain" description="DRBM" evidence="5">
    <location>
        <begin position="555"/>
        <end position="622"/>
    </location>
</feature>
<dbReference type="OrthoDB" id="10037267at2759"/>
<feature type="domain" description="DRBM" evidence="5">
    <location>
        <begin position="667"/>
        <end position="735"/>
    </location>
</feature>
<evidence type="ECO:0000313" key="6">
    <source>
        <dbReference type="EMBL" id="RUS91611.1"/>
    </source>
</evidence>
<feature type="compositionally biased region" description="Basic and acidic residues" evidence="4">
    <location>
        <begin position="292"/>
        <end position="302"/>
    </location>
</feature>
<dbReference type="GO" id="GO:0035418">
    <property type="term" value="P:protein localization to synapse"/>
    <property type="evidence" value="ECO:0007669"/>
    <property type="project" value="TreeGrafter"/>
</dbReference>
<dbReference type="GO" id="GO:0003725">
    <property type="term" value="F:double-stranded RNA binding"/>
    <property type="evidence" value="ECO:0007669"/>
    <property type="project" value="TreeGrafter"/>
</dbReference>
<dbReference type="STRING" id="188477.A0A433UCN3"/>
<feature type="compositionally biased region" description="Polar residues" evidence="4">
    <location>
        <begin position="775"/>
        <end position="792"/>
    </location>
</feature>
<feature type="compositionally biased region" description="Polar residues" evidence="4">
    <location>
        <begin position="203"/>
        <end position="213"/>
    </location>
</feature>
<dbReference type="GO" id="GO:0010494">
    <property type="term" value="C:cytoplasmic stress granule"/>
    <property type="evidence" value="ECO:0007669"/>
    <property type="project" value="TreeGrafter"/>
</dbReference>
<keyword evidence="2 3" id="KW-0694">RNA-binding</keyword>
<dbReference type="SMART" id="SM00358">
    <property type="entry name" value="DSRM"/>
    <property type="match status" value="4"/>
</dbReference>
<evidence type="ECO:0000256" key="1">
    <source>
        <dbReference type="ARBA" id="ARBA00022737"/>
    </source>
</evidence>
<feature type="region of interest" description="Disordered" evidence="4">
    <location>
        <begin position="279"/>
        <end position="320"/>
    </location>
</feature>
<name>A0A433UCN3_ELYCH</name>
<feature type="domain" description="DRBM" evidence="5">
    <location>
        <begin position="412"/>
        <end position="521"/>
    </location>
</feature>
<dbReference type="SUPFAM" id="SSF54768">
    <property type="entry name" value="dsRNA-binding domain-like"/>
    <property type="match status" value="4"/>
</dbReference>
<feature type="compositionally biased region" description="Polar residues" evidence="4">
    <location>
        <begin position="50"/>
        <end position="65"/>
    </location>
</feature>
<dbReference type="GO" id="GO:0098964">
    <property type="term" value="P:anterograde dendritic transport of messenger ribonucleoprotein complex"/>
    <property type="evidence" value="ECO:0007669"/>
    <property type="project" value="TreeGrafter"/>
</dbReference>
<feature type="compositionally biased region" description="Low complexity" evidence="4">
    <location>
        <begin position="136"/>
        <end position="200"/>
    </location>
</feature>
<dbReference type="EMBL" id="RQTK01000008">
    <property type="protein sequence ID" value="RUS91611.1"/>
    <property type="molecule type" value="Genomic_DNA"/>
</dbReference>
<dbReference type="Proteomes" id="UP000271974">
    <property type="component" value="Unassembled WGS sequence"/>
</dbReference>
<proteinExistence type="predicted"/>
<dbReference type="FunFam" id="3.30.160.20:FF:000024">
    <property type="entry name" value="double-stranded RNA-binding protein Staufen homolog 1 isoform X1"/>
    <property type="match status" value="1"/>
</dbReference>
<evidence type="ECO:0000256" key="4">
    <source>
        <dbReference type="SAM" id="MobiDB-lite"/>
    </source>
</evidence>
<keyword evidence="1" id="KW-0677">Repeat</keyword>
<gene>
    <name evidence="6" type="ORF">EGW08_000584</name>
</gene>
<dbReference type="GO" id="GO:0032839">
    <property type="term" value="C:dendrite cytoplasm"/>
    <property type="evidence" value="ECO:0007669"/>
    <property type="project" value="GOC"/>
</dbReference>
<dbReference type="GO" id="GO:0003729">
    <property type="term" value="F:mRNA binding"/>
    <property type="evidence" value="ECO:0007669"/>
    <property type="project" value="TreeGrafter"/>
</dbReference>
<sequence length="943" mass="104819">MNGQQQHSVSSPAATSGSISSQRTMTQQHRGGQPIGLQNTVYQQLQQQQPSTMSAAQMSHFSAQSHQQQPMMVAGDYMNSKKHQQNGSEVRHARNQQYPSGNNALGVTQMQNGNHQALGTVGLEGQSKLSLQTNPYHQHSQLSQYQQLQQPAQKNQQLAAQHHYPHQQQSSAHQQSEHQLNLSVQQQQQQQQHSVSPHVQRASHYQHNKQLQIQQHLEQRNLHHHQRHQQKQQQLQSQPKHILQNPSHAKSAASSNISQQQIKPQEPELVIDTFSANGELQDDGFDAENSEVEEKSQTEETKSNGTSEASDEHSLANTKEKTPMCLINELARYNKVSHQYTLVDEQGPAHKKIFFVKLKLGDEEYSASGESIKKAQHAAAAIALKDTGHPHPPPKPPRYSGTPICHTDENITPTVELNALAMKRGEAATYKAIEPQQPPYYPQPGMDYRGIYGQRYHQVMRGGRDPRYRGGGVLWPLRCHYVARAFYVSLRVGHREFIGDGPTRQAARHNAAQKALRILKSLPEQNEPKENQAPSEQAETVPDGEPIDVNDSLKSEISLVHEVALRRNMLVTFEVIRETGPPHMKTFVTRCTVSDKITEGEGNSKKTSKKKAAELMLEELQKLPPPTAPAIPRPKCKMQMNKKKNRNIIKSELQQQKADPNYGVGINPISRLIQIMQAQRKKEPVYTLVSERGLPRRREFVMQVEVEEKSCTGTGPNKKLAKRAAAEAMLLILGYTKPSPQPVKSSIKSSSGEGSHSNGDKKVTFVGDASDSDQKTISHATSQPNQVSSPATQRRVPGLLHLPPGATGRSPLGNSVTVSSKPVQSQPKESLINLASILKPSLRPELQLRELCKALDQPLEIDDFTKERPSGTEHITRITVGKEPGQSFHGSSNTLESSRDMAALDALKMLLGKVKEVHPGGDGPQVKKELLTRSSLSLRKETK</sequence>
<feature type="domain" description="DRBM" evidence="5">
    <location>
        <begin position="322"/>
        <end position="389"/>
    </location>
</feature>
<organism evidence="6 7">
    <name type="scientific">Elysia chlorotica</name>
    <name type="common">Eastern emerald elysia</name>
    <name type="synonym">Sea slug</name>
    <dbReference type="NCBI Taxonomy" id="188477"/>
    <lineage>
        <taxon>Eukaryota</taxon>
        <taxon>Metazoa</taxon>
        <taxon>Spiralia</taxon>
        <taxon>Lophotrochozoa</taxon>
        <taxon>Mollusca</taxon>
        <taxon>Gastropoda</taxon>
        <taxon>Heterobranchia</taxon>
        <taxon>Euthyneura</taxon>
        <taxon>Panpulmonata</taxon>
        <taxon>Sacoglossa</taxon>
        <taxon>Placobranchoidea</taxon>
        <taxon>Plakobranchidae</taxon>
        <taxon>Elysia</taxon>
    </lineage>
</organism>
<dbReference type="InterPro" id="IPR032478">
    <property type="entry name" value="Staufen_C"/>
</dbReference>
<dbReference type="Pfam" id="PF16482">
    <property type="entry name" value="Staufen_C"/>
    <property type="match status" value="1"/>
</dbReference>
<dbReference type="Pfam" id="PF00035">
    <property type="entry name" value="dsrm"/>
    <property type="match status" value="3"/>
</dbReference>
<feature type="region of interest" description="Disordered" evidence="4">
    <location>
        <begin position="136"/>
        <end position="263"/>
    </location>
</feature>
<feature type="compositionally biased region" description="Low complexity" evidence="4">
    <location>
        <begin position="231"/>
        <end position="263"/>
    </location>
</feature>
<feature type="compositionally biased region" description="Low complexity" evidence="4">
    <location>
        <begin position="8"/>
        <end position="21"/>
    </location>
</feature>
<dbReference type="CDD" id="cd19857">
    <property type="entry name" value="DSRM_STAU_rpt1"/>
    <property type="match status" value="1"/>
</dbReference>
<feature type="compositionally biased region" description="Basic and acidic residues" evidence="4">
    <location>
        <begin position="915"/>
        <end position="931"/>
    </location>
</feature>
<dbReference type="PROSITE" id="PS50137">
    <property type="entry name" value="DS_RBD"/>
    <property type="match status" value="4"/>
</dbReference>
<dbReference type="GO" id="GO:0008298">
    <property type="term" value="P:intracellular mRNA localization"/>
    <property type="evidence" value="ECO:0007669"/>
    <property type="project" value="TreeGrafter"/>
</dbReference>
<comment type="caution">
    <text evidence="6">The sequence shown here is derived from an EMBL/GenBank/DDBJ whole genome shotgun (WGS) entry which is preliminary data.</text>
</comment>
<protein>
    <recommendedName>
        <fullName evidence="5">DRBM domain-containing protein</fullName>
    </recommendedName>
</protein>
<feature type="compositionally biased region" description="Polar residues" evidence="4">
    <location>
        <begin position="812"/>
        <end position="824"/>
    </location>
</feature>